<feature type="region of interest" description="Disordered" evidence="1">
    <location>
        <begin position="1"/>
        <end position="39"/>
    </location>
</feature>
<dbReference type="InterPro" id="IPR036390">
    <property type="entry name" value="WH_DNA-bd_sf"/>
</dbReference>
<dbReference type="Gene3D" id="1.10.10.580">
    <property type="entry name" value="Structural maintenance of chromosome 1. Chain E"/>
    <property type="match status" value="1"/>
</dbReference>
<evidence type="ECO:0000313" key="3">
    <source>
        <dbReference type="EMBL" id="GLI66536.1"/>
    </source>
</evidence>
<dbReference type="EMBL" id="BSDZ01000033">
    <property type="protein sequence ID" value="GLI66536.1"/>
    <property type="molecule type" value="Genomic_DNA"/>
</dbReference>
<dbReference type="Proteomes" id="UP001165090">
    <property type="component" value="Unassembled WGS sequence"/>
</dbReference>
<protein>
    <recommendedName>
        <fullName evidence="2">Rad21/Rec8-like protein C-terminal eukaryotic domain-containing protein</fullName>
    </recommendedName>
</protein>
<comment type="caution">
    <text evidence="3">The sequence shown here is derived from an EMBL/GenBank/DDBJ whole genome shotgun (WGS) entry which is preliminary data.</text>
</comment>
<feature type="non-terminal residue" evidence="3">
    <location>
        <position position="1"/>
    </location>
</feature>
<evidence type="ECO:0000256" key="1">
    <source>
        <dbReference type="SAM" id="MobiDB-lite"/>
    </source>
</evidence>
<dbReference type="InterPro" id="IPR023093">
    <property type="entry name" value="ScpA-like_C"/>
</dbReference>
<keyword evidence="4" id="KW-1185">Reference proteome</keyword>
<evidence type="ECO:0000313" key="4">
    <source>
        <dbReference type="Proteomes" id="UP001165090"/>
    </source>
</evidence>
<organism evidence="3 4">
    <name type="scientific">Volvox africanus</name>
    <dbReference type="NCBI Taxonomy" id="51714"/>
    <lineage>
        <taxon>Eukaryota</taxon>
        <taxon>Viridiplantae</taxon>
        <taxon>Chlorophyta</taxon>
        <taxon>core chlorophytes</taxon>
        <taxon>Chlorophyceae</taxon>
        <taxon>CS clade</taxon>
        <taxon>Chlamydomonadales</taxon>
        <taxon>Volvocaceae</taxon>
        <taxon>Volvox</taxon>
    </lineage>
</organism>
<sequence length="166" mass="17299">AGGNSKGGGRSEGASGGVSRKSSHQADSSARGGSGSEKEAADATPFFCLKETNGLATQVLPPQLFMSRNTKVVISIFRKQLAQAQSQAPVQVAEQHQGAGHSNGGDSGISDLQEPALSFFGLASRLKRSEAVQLFYQTLVTHTAGYVVASQYEPYGDITIRAAAKL</sequence>
<evidence type="ECO:0000259" key="2">
    <source>
        <dbReference type="Pfam" id="PF04824"/>
    </source>
</evidence>
<feature type="compositionally biased region" description="Gly residues" evidence="1">
    <location>
        <begin position="1"/>
        <end position="16"/>
    </location>
</feature>
<feature type="region of interest" description="Disordered" evidence="1">
    <location>
        <begin position="88"/>
        <end position="108"/>
    </location>
</feature>
<name>A0ABQ5SA83_9CHLO</name>
<dbReference type="SUPFAM" id="SSF46785">
    <property type="entry name" value="Winged helix' DNA-binding domain"/>
    <property type="match status" value="1"/>
</dbReference>
<reference evidence="3 4" key="1">
    <citation type="journal article" date="2023" name="IScience">
        <title>Expanded male sex-determining region conserved during the evolution of homothallism in the green alga Volvox.</title>
        <authorList>
            <person name="Yamamoto K."/>
            <person name="Matsuzaki R."/>
            <person name="Mahakham W."/>
            <person name="Heman W."/>
            <person name="Sekimoto H."/>
            <person name="Kawachi M."/>
            <person name="Minakuchi Y."/>
            <person name="Toyoda A."/>
            <person name="Nozaki H."/>
        </authorList>
    </citation>
    <scope>NUCLEOTIDE SEQUENCE [LARGE SCALE GENOMIC DNA]</scope>
    <source>
        <strain evidence="3 4">NIES-4468</strain>
    </source>
</reference>
<gene>
    <name evidence="3" type="ORF">VaNZ11_010347</name>
</gene>
<proteinExistence type="predicted"/>
<dbReference type="Pfam" id="PF04824">
    <property type="entry name" value="Rad21_Rec8"/>
    <property type="match status" value="1"/>
</dbReference>
<accession>A0ABQ5SA83</accession>
<feature type="domain" description="Rad21/Rec8-like protein C-terminal eukaryotic" evidence="2">
    <location>
        <begin position="121"/>
        <end position="165"/>
    </location>
</feature>
<dbReference type="InterPro" id="IPR006909">
    <property type="entry name" value="Rad21/Rec8_C_eu"/>
</dbReference>